<organism evidence="7 8">
    <name type="scientific">Enterocloster alcoholdehydrogenati</name>
    <dbReference type="NCBI Taxonomy" id="2547410"/>
    <lineage>
        <taxon>Bacteria</taxon>
        <taxon>Bacillati</taxon>
        <taxon>Bacillota</taxon>
        <taxon>Clostridia</taxon>
        <taxon>Lachnospirales</taxon>
        <taxon>Lachnospiraceae</taxon>
        <taxon>Enterocloster</taxon>
    </lineage>
</organism>
<keyword evidence="5 6" id="KW-0472">Membrane</keyword>
<keyword evidence="3 6" id="KW-0812">Transmembrane</keyword>
<evidence type="ECO:0000313" key="7">
    <source>
        <dbReference type="EMBL" id="GAA6267086.1"/>
    </source>
</evidence>
<dbReference type="EMBL" id="BAABXL010000001">
    <property type="protein sequence ID" value="GAA6267086.1"/>
    <property type="molecule type" value="Genomic_DNA"/>
</dbReference>
<accession>A0ABQ0ASS4</accession>
<feature type="transmembrane region" description="Helical" evidence="6">
    <location>
        <begin position="266"/>
        <end position="286"/>
    </location>
</feature>
<dbReference type="Proteomes" id="UP001600894">
    <property type="component" value="Unassembled WGS sequence"/>
</dbReference>
<evidence type="ECO:0000313" key="8">
    <source>
        <dbReference type="Proteomes" id="UP001600894"/>
    </source>
</evidence>
<dbReference type="Gene3D" id="1.20.1740.10">
    <property type="entry name" value="Amino acid/polyamine transporter I"/>
    <property type="match status" value="1"/>
</dbReference>
<dbReference type="Pfam" id="PF13520">
    <property type="entry name" value="AA_permease_2"/>
    <property type="match status" value="1"/>
</dbReference>
<feature type="transmembrane region" description="Helical" evidence="6">
    <location>
        <begin position="42"/>
        <end position="66"/>
    </location>
</feature>
<name>A0ABQ0ASS4_9FIRM</name>
<dbReference type="InterPro" id="IPR050367">
    <property type="entry name" value="APC_superfamily"/>
</dbReference>
<feature type="transmembrane region" description="Helical" evidence="6">
    <location>
        <begin position="125"/>
        <end position="143"/>
    </location>
</feature>
<dbReference type="PANTHER" id="PTHR42770:SF18">
    <property type="entry name" value="ARGININE_AGMATINE ANTIPORTER"/>
    <property type="match status" value="1"/>
</dbReference>
<comment type="caution">
    <text evidence="7">The sequence shown here is derived from an EMBL/GenBank/DDBJ whole genome shotgun (WGS) entry which is preliminary data.</text>
</comment>
<evidence type="ECO:0000256" key="1">
    <source>
        <dbReference type="ARBA" id="ARBA00004651"/>
    </source>
</evidence>
<dbReference type="InterPro" id="IPR002293">
    <property type="entry name" value="AA/rel_permease1"/>
</dbReference>
<keyword evidence="4 6" id="KW-1133">Transmembrane helix</keyword>
<feature type="transmembrane region" description="Helical" evidence="6">
    <location>
        <begin position="377"/>
        <end position="395"/>
    </location>
</feature>
<evidence type="ECO:0000256" key="4">
    <source>
        <dbReference type="ARBA" id="ARBA00022989"/>
    </source>
</evidence>
<feature type="transmembrane region" description="Helical" evidence="6">
    <location>
        <begin position="155"/>
        <end position="173"/>
    </location>
</feature>
<evidence type="ECO:0000256" key="6">
    <source>
        <dbReference type="SAM" id="Phobius"/>
    </source>
</evidence>
<sequence length="434" mass="45917">MEATKKKFGLFSIILLGMNAIIGSGIFLLPGQAFDILGTSSLFVYLFITLLAGSMALCFAEVAGLFKSNGGAYIYAKEAFGNFAGFEVGFMKYIVQIIAWATMSVGFVTALSAIVPSVAEGPMRVVTIILVVGGLSIINILGLELAKYVNNIATVGKLVPLVLFIAVGIFFIDGRNFQPVIPEGITAGKFSESAILIFYAFTGFEAISTASEDMDNPKKNIPIAIAVSIGCVSLIYFMIQFVSIGILGTGLHGTKTPVVDAMASTILGNAGGIIVTAGTLVSIGGINVASSFLTPRGCLALAQRGMLPPIVAKKTEKGTPVAAILITAVLVIPIALSGTFTQLAAISVISRFTQYIPTCLSVIAFRRRGMKSTFRIPFGYTIPVLATIVSAWLLLNADGKKLIIGLGAMIIIAPLYFVMKNYNQKHGYEFKDAE</sequence>
<feature type="transmembrane region" description="Helical" evidence="6">
    <location>
        <begin position="97"/>
        <end position="119"/>
    </location>
</feature>
<keyword evidence="2" id="KW-1003">Cell membrane</keyword>
<feature type="transmembrane region" description="Helical" evidence="6">
    <location>
        <begin position="318"/>
        <end position="336"/>
    </location>
</feature>
<keyword evidence="8" id="KW-1185">Reference proteome</keyword>
<protein>
    <submittedName>
        <fullName evidence="7">APC family permease</fullName>
    </submittedName>
</protein>
<feature type="transmembrane region" description="Helical" evidence="6">
    <location>
        <begin position="193"/>
        <end position="211"/>
    </location>
</feature>
<gene>
    <name evidence="7" type="ORF">F130042H8_01460</name>
</gene>
<reference evidence="7 8" key="1">
    <citation type="submission" date="2024-04" db="EMBL/GenBank/DDBJ databases">
        <title>Defined microbial consortia suppress multidrug-resistant proinflammatory Enterobacteriaceae via ecological control.</title>
        <authorList>
            <person name="Furuichi M."/>
            <person name="Kawaguchi T."/>
            <person name="Pust M."/>
            <person name="Yasuma K."/>
            <person name="Plichta D."/>
            <person name="Hasegawa N."/>
            <person name="Ohya T."/>
            <person name="Bhattarai S."/>
            <person name="Sasajima S."/>
            <person name="Aoto Y."/>
            <person name="Tuganbaev T."/>
            <person name="Yaginuma M."/>
            <person name="Ueda M."/>
            <person name="Okahashi N."/>
            <person name="Amafuji K."/>
            <person name="Kiridooshi Y."/>
            <person name="Sugita K."/>
            <person name="Strazar M."/>
            <person name="Skelly A."/>
            <person name="Suda W."/>
            <person name="Hattori M."/>
            <person name="Nakamoto N."/>
            <person name="Caballero S."/>
            <person name="Norman J."/>
            <person name="Olle B."/>
            <person name="Tanoue T."/>
            <person name="Arita M."/>
            <person name="Bucci V."/>
            <person name="Atarashi K."/>
            <person name="Xavier R."/>
            <person name="Honda K."/>
        </authorList>
    </citation>
    <scope>NUCLEOTIDE SEQUENCE [LARGE SCALE GENOMIC DNA]</scope>
    <source>
        <strain evidence="8">f13</strain>
    </source>
</reference>
<feature type="transmembrane region" description="Helical" evidence="6">
    <location>
        <begin position="401"/>
        <end position="419"/>
    </location>
</feature>
<feature type="transmembrane region" description="Helical" evidence="6">
    <location>
        <begin position="223"/>
        <end position="246"/>
    </location>
</feature>
<evidence type="ECO:0000256" key="5">
    <source>
        <dbReference type="ARBA" id="ARBA00023136"/>
    </source>
</evidence>
<dbReference type="PIRSF" id="PIRSF006060">
    <property type="entry name" value="AA_transporter"/>
    <property type="match status" value="1"/>
</dbReference>
<evidence type="ECO:0000256" key="2">
    <source>
        <dbReference type="ARBA" id="ARBA00022475"/>
    </source>
</evidence>
<comment type="subcellular location">
    <subcellularLocation>
        <location evidence="1">Cell membrane</location>
        <topology evidence="1">Multi-pass membrane protein</topology>
    </subcellularLocation>
</comment>
<dbReference type="PANTHER" id="PTHR42770">
    <property type="entry name" value="AMINO ACID TRANSPORTER-RELATED"/>
    <property type="match status" value="1"/>
</dbReference>
<evidence type="ECO:0000256" key="3">
    <source>
        <dbReference type="ARBA" id="ARBA00022692"/>
    </source>
</evidence>
<feature type="transmembrane region" description="Helical" evidence="6">
    <location>
        <begin position="9"/>
        <end position="30"/>
    </location>
</feature>
<proteinExistence type="predicted"/>
<dbReference type="RefSeq" id="WP_176255738.1">
    <property type="nucleotide sequence ID" value="NZ_BAABXL010000001.1"/>
</dbReference>